<dbReference type="EMBL" id="BSDI01000011">
    <property type="protein sequence ID" value="GLH97588.1"/>
    <property type="molecule type" value="Genomic_DNA"/>
</dbReference>
<keyword evidence="3" id="KW-1185">Reference proteome</keyword>
<dbReference type="RefSeq" id="WP_281895614.1">
    <property type="nucleotide sequence ID" value="NZ_BSDI01000011.1"/>
</dbReference>
<name>A0ABQ5QSL1_9ACTN</name>
<evidence type="ECO:0000313" key="3">
    <source>
        <dbReference type="Proteomes" id="UP001144280"/>
    </source>
</evidence>
<dbReference type="InterPro" id="IPR008979">
    <property type="entry name" value="Galactose-bd-like_sf"/>
</dbReference>
<dbReference type="SUPFAM" id="SSF49785">
    <property type="entry name" value="Galactose-binding domain-like"/>
    <property type="match status" value="1"/>
</dbReference>
<feature type="domain" description="Rhamnogalacturonan lyase" evidence="1">
    <location>
        <begin position="104"/>
        <end position="266"/>
    </location>
</feature>
<organism evidence="2 3">
    <name type="scientific">Phytohabitans aurantiacus</name>
    <dbReference type="NCBI Taxonomy" id="3016789"/>
    <lineage>
        <taxon>Bacteria</taxon>
        <taxon>Bacillati</taxon>
        <taxon>Actinomycetota</taxon>
        <taxon>Actinomycetes</taxon>
        <taxon>Micromonosporales</taxon>
        <taxon>Micromonosporaceae</taxon>
    </lineage>
</organism>
<gene>
    <name evidence="2" type="ORF">Pa4123_28630</name>
</gene>
<dbReference type="Gene3D" id="2.60.40.10">
    <property type="entry name" value="Immunoglobulins"/>
    <property type="match status" value="1"/>
</dbReference>
<dbReference type="InterPro" id="IPR013783">
    <property type="entry name" value="Ig-like_fold"/>
</dbReference>
<dbReference type="Pfam" id="PF14683">
    <property type="entry name" value="CBM-like"/>
    <property type="match status" value="1"/>
</dbReference>
<sequence length="272" mass="28932">MPDVVRRLRATGELGRIRLSWEGEAYHPLVDHYAIYASVDGADEALLAQTVYATFVHSGLGGRARSVRYRIVTVDAAGRRSRPSSAVTGTSVESVAVSGAPIATVGSFDHKSLELALAPNGYAQFPTRFPNDVDFTHGVHAPGTDWAYLHPGPADAWAGRKAHRFTLRFGLDAVPAADPWLAIWLIDTHATNPGTVTIALNGTPVRDVALEKGATRGSLEGDATLPGTVLKPSYVELALPRAALAPGENTLTIDKPAGSWHAYDAIGIFTHP</sequence>
<evidence type="ECO:0000313" key="2">
    <source>
        <dbReference type="EMBL" id="GLH97588.1"/>
    </source>
</evidence>
<reference evidence="2" key="1">
    <citation type="submission" date="2022-12" db="EMBL/GenBank/DDBJ databases">
        <title>New Phytohabitans aurantiacus sp. RD004123 nov., an actinomycete isolated from soil.</title>
        <authorList>
            <person name="Triningsih D.W."/>
            <person name="Harunari E."/>
            <person name="Igarashi Y."/>
        </authorList>
    </citation>
    <scope>NUCLEOTIDE SEQUENCE</scope>
    <source>
        <strain evidence="2">RD004123</strain>
    </source>
</reference>
<dbReference type="InterPro" id="IPR029411">
    <property type="entry name" value="RG-lyase_III"/>
</dbReference>
<accession>A0ABQ5QSL1</accession>
<proteinExistence type="predicted"/>
<evidence type="ECO:0000259" key="1">
    <source>
        <dbReference type="Pfam" id="PF14683"/>
    </source>
</evidence>
<comment type="caution">
    <text evidence="2">The sequence shown here is derived from an EMBL/GenBank/DDBJ whole genome shotgun (WGS) entry which is preliminary data.</text>
</comment>
<protein>
    <recommendedName>
        <fullName evidence="1">Rhamnogalacturonan lyase domain-containing protein</fullName>
    </recommendedName>
</protein>
<dbReference type="Proteomes" id="UP001144280">
    <property type="component" value="Unassembled WGS sequence"/>
</dbReference>